<dbReference type="InterPro" id="IPR050942">
    <property type="entry name" value="F-box_BR-signaling"/>
</dbReference>
<reference evidence="2" key="1">
    <citation type="journal article" date="2015" name="Nat. Genet.">
        <title>The pineapple genome and the evolution of CAM photosynthesis.</title>
        <authorList>
            <person name="Ming R."/>
            <person name="VanBuren R."/>
            <person name="Wai C.M."/>
            <person name="Tang H."/>
            <person name="Schatz M.C."/>
            <person name="Bowers J.E."/>
            <person name="Lyons E."/>
            <person name="Wang M.L."/>
            <person name="Chen J."/>
            <person name="Biggers E."/>
            <person name="Zhang J."/>
            <person name="Huang L."/>
            <person name="Zhang L."/>
            <person name="Miao W."/>
            <person name="Zhang J."/>
            <person name="Ye Z."/>
            <person name="Miao C."/>
            <person name="Lin Z."/>
            <person name="Wang H."/>
            <person name="Zhou H."/>
            <person name="Yim W.C."/>
            <person name="Priest H.D."/>
            <person name="Zheng C."/>
            <person name="Woodhouse M."/>
            <person name="Edger P.P."/>
            <person name="Guyot R."/>
            <person name="Guo H.B."/>
            <person name="Guo H."/>
            <person name="Zheng G."/>
            <person name="Singh R."/>
            <person name="Sharma A."/>
            <person name="Min X."/>
            <person name="Zheng Y."/>
            <person name="Lee H."/>
            <person name="Gurtowski J."/>
            <person name="Sedlazeck F.J."/>
            <person name="Harkess A."/>
            <person name="McKain M.R."/>
            <person name="Liao Z."/>
            <person name="Fang J."/>
            <person name="Liu J."/>
            <person name="Zhang X."/>
            <person name="Zhang Q."/>
            <person name="Hu W."/>
            <person name="Qin Y."/>
            <person name="Wang K."/>
            <person name="Chen L.Y."/>
            <person name="Shirley N."/>
            <person name="Lin Y.R."/>
            <person name="Liu L.Y."/>
            <person name="Hernandez A.G."/>
            <person name="Wright C.L."/>
            <person name="Bulone V."/>
            <person name="Tuskan G.A."/>
            <person name="Heath K."/>
            <person name="Zee F."/>
            <person name="Moore P.H."/>
            <person name="Sunkar R."/>
            <person name="Leebens-Mack J.H."/>
            <person name="Mockler T."/>
            <person name="Bennetzen J.L."/>
            <person name="Freeling M."/>
            <person name="Sankoff D."/>
            <person name="Paterson A.H."/>
            <person name="Zhu X."/>
            <person name="Yang X."/>
            <person name="Smith J.A."/>
            <person name="Cushman J.C."/>
            <person name="Paull R.E."/>
            <person name="Yu Q."/>
        </authorList>
    </citation>
    <scope>NUCLEOTIDE SEQUENCE [LARGE SCALE GENOMIC DNA]</scope>
    <source>
        <strain evidence="2">cv. F153</strain>
    </source>
</reference>
<evidence type="ECO:0000313" key="2">
    <source>
        <dbReference type="Proteomes" id="UP000515123"/>
    </source>
</evidence>
<sequence>MPPPPPPPASRDWSNLPRELLDTISRKIVLIADYLRFRASSRGCLVLQAGDGPAVCLLNPITRTLTHLPPLNYLQEPTRNYNKQSRDYVIRKAVLSSNPSTDPHFVVMLLFRFGELLVFCRGGDVSWTVADLRTDEQWFVDVAYQDRTFFSVSDRGRLTVYDLASPSPSRAVIHSILYEEDPKCLVERASGELLMVVWDFRRHSSGDRTEYGVLKLSLEGQLEWVEVDNIGEEALLLVDYGSHSHCLSISCAAYSGLWRRNCLYYAFPHYIQPVEYGDSVGYGINLFRLEDGGIEQALFDEHIGSKIGYYSCLYQQQLSYYPDARCQCCGNEMNRVLVFSSKNYATFDNLGGVFVKVPTFVIGDLDAKHSRRLEKKTIEITHPKVLVLSQAVSDL</sequence>
<organism evidence="2 3">
    <name type="scientific">Ananas comosus</name>
    <name type="common">Pineapple</name>
    <name type="synonym">Ananas ananas</name>
    <dbReference type="NCBI Taxonomy" id="4615"/>
    <lineage>
        <taxon>Eukaryota</taxon>
        <taxon>Viridiplantae</taxon>
        <taxon>Streptophyta</taxon>
        <taxon>Embryophyta</taxon>
        <taxon>Tracheophyta</taxon>
        <taxon>Spermatophyta</taxon>
        <taxon>Magnoliopsida</taxon>
        <taxon>Liliopsida</taxon>
        <taxon>Poales</taxon>
        <taxon>Bromeliaceae</taxon>
        <taxon>Bromelioideae</taxon>
        <taxon>Ananas</taxon>
    </lineage>
</organism>
<dbReference type="PANTHER" id="PTHR44259:SF114">
    <property type="entry name" value="OS06G0707300 PROTEIN"/>
    <property type="match status" value="1"/>
</dbReference>
<feature type="domain" description="KIB1-4 beta-propeller" evidence="1">
    <location>
        <begin position="34"/>
        <end position="266"/>
    </location>
</feature>
<name>A0A6P5FG52_ANACO</name>
<dbReference type="AlphaFoldDB" id="A0A6P5FG52"/>
<dbReference type="PANTHER" id="PTHR44259">
    <property type="entry name" value="OS07G0183000 PROTEIN-RELATED"/>
    <property type="match status" value="1"/>
</dbReference>
<proteinExistence type="predicted"/>
<accession>A0A6P5FG52</accession>
<reference evidence="3" key="2">
    <citation type="submission" date="2025-08" db="UniProtKB">
        <authorList>
            <consortium name="RefSeq"/>
        </authorList>
    </citation>
    <scope>IDENTIFICATION</scope>
    <source>
        <tissue evidence="3">Leaf</tissue>
    </source>
</reference>
<keyword evidence="2" id="KW-1185">Reference proteome</keyword>
<dbReference type="Proteomes" id="UP000515123">
    <property type="component" value="Linkage group 8"/>
</dbReference>
<dbReference type="RefSeq" id="XP_020094924.1">
    <property type="nucleotide sequence ID" value="XM_020239335.1"/>
</dbReference>
<evidence type="ECO:0000259" key="1">
    <source>
        <dbReference type="Pfam" id="PF03478"/>
    </source>
</evidence>
<gene>
    <name evidence="3" type="primary">LOC109714639</name>
</gene>
<dbReference type="InterPro" id="IPR005174">
    <property type="entry name" value="KIB1-4_b-propeller"/>
</dbReference>
<dbReference type="GeneID" id="109714639"/>
<protein>
    <submittedName>
        <fullName evidence="3">F-box protein At5g55150</fullName>
    </submittedName>
</protein>
<dbReference type="Pfam" id="PF03478">
    <property type="entry name" value="Beta-prop_KIB1-4"/>
    <property type="match status" value="1"/>
</dbReference>
<evidence type="ECO:0000313" key="3">
    <source>
        <dbReference type="RefSeq" id="XP_020094924.1"/>
    </source>
</evidence>
<dbReference type="OrthoDB" id="616438at2759"/>